<dbReference type="InterPro" id="IPR006680">
    <property type="entry name" value="Amidohydro-rel"/>
</dbReference>
<dbReference type="Gene3D" id="3.20.20.140">
    <property type="entry name" value="Metal-dependent hydrolases"/>
    <property type="match status" value="1"/>
</dbReference>
<dbReference type="EMBL" id="LCEK01000004">
    <property type="protein sequence ID" value="KKS72812.1"/>
    <property type="molecule type" value="Genomic_DNA"/>
</dbReference>
<dbReference type="NCBIfam" id="NF005365">
    <property type="entry name" value="PRK06886.1"/>
    <property type="match status" value="1"/>
</dbReference>
<protein>
    <submittedName>
        <fullName evidence="2">MGS domain protein</fullName>
    </submittedName>
</protein>
<feature type="domain" description="Amidohydrolase-related" evidence="1">
    <location>
        <begin position="20"/>
        <end position="321"/>
    </location>
</feature>
<dbReference type="GO" id="GO:0016814">
    <property type="term" value="F:hydrolase activity, acting on carbon-nitrogen (but not peptide) bonds, in cyclic amidines"/>
    <property type="evidence" value="ECO:0007669"/>
    <property type="project" value="TreeGrafter"/>
</dbReference>
<gene>
    <name evidence="2" type="ORF">UV42_C0004G0024</name>
</gene>
<name>A0A0G1BHJ7_9BACT</name>
<sequence length="324" mass="36850">MTEPWDLKTQMLDAIQEKGGFVNCHAHIDKSFYITKEHLADSMVTMEKKWNMSDHIKREDTEEDIERRITQALKLMYKQGVHMTQSFIDAHEAMGHKGINAATKIQKKYGKYIQLITATQPLGGLLDPNAVALYEAITEKANIAGGLPSFDRPYDNKSFDTLFSIAKNLNKPIHIHIDQENNPYERDTEKVLYYTKKYGYEGRVTVVHAISISAQPKEYRTTIYKEMAHLGIAVVVCPSAAISMPQHDTKIGNVHNSIANIPEMLEHGVLVGLGVDDICDFYLPFVDADMWVETRMLMEACRFYDFDAVVDICTVNGRKILERT</sequence>
<dbReference type="InterPro" id="IPR052349">
    <property type="entry name" value="Metallo-hydrolase_Enzymes"/>
</dbReference>
<accession>A0A0G1BHJ7</accession>
<dbReference type="SUPFAM" id="SSF51556">
    <property type="entry name" value="Metallo-dependent hydrolases"/>
    <property type="match status" value="1"/>
</dbReference>
<dbReference type="Proteomes" id="UP000033867">
    <property type="component" value="Unassembled WGS sequence"/>
</dbReference>
<dbReference type="PANTHER" id="PTHR32027:SF9">
    <property type="entry name" value="BLL3847 PROTEIN"/>
    <property type="match status" value="1"/>
</dbReference>
<dbReference type="AlphaFoldDB" id="A0A0G1BHJ7"/>
<evidence type="ECO:0000313" key="3">
    <source>
        <dbReference type="Proteomes" id="UP000033867"/>
    </source>
</evidence>
<evidence type="ECO:0000313" key="2">
    <source>
        <dbReference type="EMBL" id="KKS72812.1"/>
    </source>
</evidence>
<reference evidence="2 3" key="1">
    <citation type="journal article" date="2015" name="Nature">
        <title>rRNA introns, odd ribosomes, and small enigmatic genomes across a large radiation of phyla.</title>
        <authorList>
            <person name="Brown C.T."/>
            <person name="Hug L.A."/>
            <person name="Thomas B.C."/>
            <person name="Sharon I."/>
            <person name="Castelle C.J."/>
            <person name="Singh A."/>
            <person name="Wilkins M.J."/>
            <person name="Williams K.H."/>
            <person name="Banfield J.F."/>
        </authorList>
    </citation>
    <scope>NUCLEOTIDE SEQUENCE [LARGE SCALE GENOMIC DNA]</scope>
</reference>
<evidence type="ECO:0000259" key="1">
    <source>
        <dbReference type="Pfam" id="PF01979"/>
    </source>
</evidence>
<comment type="caution">
    <text evidence="2">The sequence shown here is derived from an EMBL/GenBank/DDBJ whole genome shotgun (WGS) entry which is preliminary data.</text>
</comment>
<organism evidence="2 3">
    <name type="scientific">Candidatus Magasanikbacteria bacterium GW2011_GWE2_42_7</name>
    <dbReference type="NCBI Taxonomy" id="1619052"/>
    <lineage>
        <taxon>Bacteria</taxon>
        <taxon>Candidatus Magasanikiibacteriota</taxon>
    </lineage>
</organism>
<dbReference type="Pfam" id="PF01979">
    <property type="entry name" value="Amidohydro_1"/>
    <property type="match status" value="1"/>
</dbReference>
<dbReference type="InterPro" id="IPR032466">
    <property type="entry name" value="Metal_Hydrolase"/>
</dbReference>
<dbReference type="PANTHER" id="PTHR32027">
    <property type="entry name" value="CYTOSINE DEAMINASE"/>
    <property type="match status" value="1"/>
</dbReference>
<proteinExistence type="predicted"/>